<gene>
    <name evidence="1" type="ORF">OXX778_LOCUS21315</name>
</gene>
<name>A0A814PF37_9BILA</name>
<organism evidence="1 2">
    <name type="scientific">Brachionus calyciflorus</name>
    <dbReference type="NCBI Taxonomy" id="104777"/>
    <lineage>
        <taxon>Eukaryota</taxon>
        <taxon>Metazoa</taxon>
        <taxon>Spiralia</taxon>
        <taxon>Gnathifera</taxon>
        <taxon>Rotifera</taxon>
        <taxon>Eurotatoria</taxon>
        <taxon>Monogononta</taxon>
        <taxon>Pseudotrocha</taxon>
        <taxon>Ploima</taxon>
        <taxon>Brachionidae</taxon>
        <taxon>Brachionus</taxon>
    </lineage>
</organism>
<accession>A0A814PF37</accession>
<reference evidence="1" key="1">
    <citation type="submission" date="2021-02" db="EMBL/GenBank/DDBJ databases">
        <authorList>
            <person name="Nowell W R."/>
        </authorList>
    </citation>
    <scope>NUCLEOTIDE SEQUENCE</scope>
    <source>
        <strain evidence="1">Ploen Becks lab</strain>
    </source>
</reference>
<protein>
    <submittedName>
        <fullName evidence="1">Uncharacterized protein</fullName>
    </submittedName>
</protein>
<evidence type="ECO:0000313" key="2">
    <source>
        <dbReference type="Proteomes" id="UP000663879"/>
    </source>
</evidence>
<proteinExistence type="predicted"/>
<dbReference type="OrthoDB" id="10036531at2759"/>
<keyword evidence="2" id="KW-1185">Reference proteome</keyword>
<comment type="caution">
    <text evidence="1">The sequence shown here is derived from an EMBL/GenBank/DDBJ whole genome shotgun (WGS) entry which is preliminary data.</text>
</comment>
<evidence type="ECO:0000313" key="1">
    <source>
        <dbReference type="EMBL" id="CAF1104433.1"/>
    </source>
</evidence>
<dbReference type="EMBL" id="CAJNOC010007758">
    <property type="protein sequence ID" value="CAF1104433.1"/>
    <property type="molecule type" value="Genomic_DNA"/>
</dbReference>
<dbReference type="Proteomes" id="UP000663879">
    <property type="component" value="Unassembled WGS sequence"/>
</dbReference>
<sequence length="91" mass="10571">MYCTILAQFGRLFKLIEFKKDFENCDIELIVDNATTHTSKNYDINHFNKFPGTNCIFKTIEWLENDLKQSIDCVDQNGVYIGLLDICKKLG</sequence>
<dbReference type="AlphaFoldDB" id="A0A814PF37"/>